<accession>A0AAE9GBR7</accession>
<reference evidence="1 2" key="1">
    <citation type="submission" date="2022-01" db="EMBL/GenBank/DDBJ databases">
        <authorList>
            <person name="Stokar-Avihail A."/>
        </authorList>
    </citation>
    <scope>NUCLEOTIDE SEQUENCE [LARGE SCALE GENOMIC DNA]</scope>
</reference>
<proteinExistence type="predicted"/>
<evidence type="ECO:0000313" key="2">
    <source>
        <dbReference type="Proteomes" id="UP000831021"/>
    </source>
</evidence>
<dbReference type="Proteomes" id="UP000831021">
    <property type="component" value="Segment"/>
</dbReference>
<evidence type="ECO:0000313" key="1">
    <source>
        <dbReference type="EMBL" id="UNY48813.1"/>
    </source>
</evidence>
<gene>
    <name evidence="1" type="ORF">fado_98</name>
</gene>
<sequence>MKIPKRIERAIEEASIHFEIAVKYSHEIRKWLEERGIGNDTTFDMLIDCIEEGAGDGEEFKEFIESHTKKELMQEDSLF</sequence>
<organism evidence="1 2">
    <name type="scientific">Bacillus phage FADO</name>
    <dbReference type="NCBI Taxonomy" id="2917160"/>
    <lineage>
        <taxon>Viruses</taxon>
        <taxon>Duplodnaviria</taxon>
        <taxon>Heunggongvirae</taxon>
        <taxon>Uroviricota</taxon>
        <taxon>Caudoviricetes</taxon>
        <taxon>Heleneionescovirinae</taxon>
        <taxon>Zhangjivirus</taxon>
        <taxon>Zhangjivirus fado</taxon>
    </lineage>
</organism>
<name>A0AAE9GBR7_9CAUD</name>
<keyword evidence="2" id="KW-1185">Reference proteome</keyword>
<protein>
    <submittedName>
        <fullName evidence="1">Uncharacterized protein</fullName>
    </submittedName>
</protein>
<dbReference type="EMBL" id="OM236516">
    <property type="protein sequence ID" value="UNY48813.1"/>
    <property type="molecule type" value="Genomic_DNA"/>
</dbReference>